<evidence type="ECO:0000256" key="2">
    <source>
        <dbReference type="ARBA" id="ARBA00022723"/>
    </source>
</evidence>
<evidence type="ECO:0000313" key="7">
    <source>
        <dbReference type="EMBL" id="MFC3880002.1"/>
    </source>
</evidence>
<gene>
    <name evidence="7" type="ORF">ACFOSV_07440</name>
</gene>
<accession>A0ABV8AT46</accession>
<dbReference type="Pfam" id="PF00034">
    <property type="entry name" value="Cytochrom_C"/>
    <property type="match status" value="1"/>
</dbReference>
<dbReference type="InterPro" id="IPR011041">
    <property type="entry name" value="Quinoprot_gluc/sorb_DH_b-prop"/>
</dbReference>
<dbReference type="InterPro" id="IPR036909">
    <property type="entry name" value="Cyt_c-like_dom_sf"/>
</dbReference>
<feature type="chain" id="PRO_5046712952" evidence="5">
    <location>
        <begin position="26"/>
        <end position="556"/>
    </location>
</feature>
<protein>
    <submittedName>
        <fullName evidence="7">PQQ-dependent sugar dehydrogenase</fullName>
    </submittedName>
</protein>
<evidence type="ECO:0000256" key="4">
    <source>
        <dbReference type="PROSITE-ProRule" id="PRU00433"/>
    </source>
</evidence>
<feature type="signal peptide" evidence="5">
    <location>
        <begin position="1"/>
        <end position="25"/>
    </location>
</feature>
<dbReference type="EMBL" id="JBHRZS010000006">
    <property type="protein sequence ID" value="MFC3880002.1"/>
    <property type="molecule type" value="Genomic_DNA"/>
</dbReference>
<dbReference type="Proteomes" id="UP001595805">
    <property type="component" value="Unassembled WGS sequence"/>
</dbReference>
<dbReference type="Pfam" id="PF07995">
    <property type="entry name" value="GSDH"/>
    <property type="match status" value="1"/>
</dbReference>
<reference evidence="8" key="1">
    <citation type="journal article" date="2019" name="Int. J. Syst. Evol. Microbiol.">
        <title>The Global Catalogue of Microorganisms (GCM) 10K type strain sequencing project: providing services to taxonomists for standard genome sequencing and annotation.</title>
        <authorList>
            <consortium name="The Broad Institute Genomics Platform"/>
            <consortium name="The Broad Institute Genome Sequencing Center for Infectious Disease"/>
            <person name="Wu L."/>
            <person name="Ma J."/>
        </authorList>
    </citation>
    <scope>NUCLEOTIDE SEQUENCE [LARGE SCALE GENOMIC DNA]</scope>
    <source>
        <strain evidence="8">CCUG 60523</strain>
    </source>
</reference>
<dbReference type="InterPro" id="IPR011042">
    <property type="entry name" value="6-blade_b-propeller_TolB-like"/>
</dbReference>
<dbReference type="RefSeq" id="WP_377904962.1">
    <property type="nucleotide sequence ID" value="NZ_JBHRZS010000006.1"/>
</dbReference>
<evidence type="ECO:0000256" key="3">
    <source>
        <dbReference type="ARBA" id="ARBA00023004"/>
    </source>
</evidence>
<dbReference type="SUPFAM" id="SSF50952">
    <property type="entry name" value="Soluble quinoprotein glucose dehydrogenase"/>
    <property type="match status" value="1"/>
</dbReference>
<evidence type="ECO:0000256" key="1">
    <source>
        <dbReference type="ARBA" id="ARBA00022617"/>
    </source>
</evidence>
<name>A0ABV8AT46_9BACT</name>
<dbReference type="PROSITE" id="PS51257">
    <property type="entry name" value="PROKAR_LIPOPROTEIN"/>
    <property type="match status" value="1"/>
</dbReference>
<evidence type="ECO:0000259" key="6">
    <source>
        <dbReference type="PROSITE" id="PS51007"/>
    </source>
</evidence>
<evidence type="ECO:0000256" key="5">
    <source>
        <dbReference type="SAM" id="SignalP"/>
    </source>
</evidence>
<organism evidence="7 8">
    <name type="scientific">Algoriphagus namhaensis</name>
    <dbReference type="NCBI Taxonomy" id="915353"/>
    <lineage>
        <taxon>Bacteria</taxon>
        <taxon>Pseudomonadati</taxon>
        <taxon>Bacteroidota</taxon>
        <taxon>Cytophagia</taxon>
        <taxon>Cytophagales</taxon>
        <taxon>Cyclobacteriaceae</taxon>
        <taxon>Algoriphagus</taxon>
    </lineage>
</organism>
<proteinExistence type="predicted"/>
<keyword evidence="8" id="KW-1185">Reference proteome</keyword>
<keyword evidence="2 4" id="KW-0479">Metal-binding</keyword>
<feature type="domain" description="Cytochrome c" evidence="6">
    <location>
        <begin position="33"/>
        <end position="124"/>
    </location>
</feature>
<keyword evidence="1 4" id="KW-0349">Heme</keyword>
<keyword evidence="3 4" id="KW-0408">Iron</keyword>
<dbReference type="PANTHER" id="PTHR19328">
    <property type="entry name" value="HEDGEHOG-INTERACTING PROTEIN"/>
    <property type="match status" value="1"/>
</dbReference>
<comment type="caution">
    <text evidence="7">The sequence shown here is derived from an EMBL/GenBank/DDBJ whole genome shotgun (WGS) entry which is preliminary data.</text>
</comment>
<evidence type="ECO:0000313" key="8">
    <source>
        <dbReference type="Proteomes" id="UP001595805"/>
    </source>
</evidence>
<dbReference type="InterPro" id="IPR009056">
    <property type="entry name" value="Cyt_c-like_dom"/>
</dbReference>
<dbReference type="SUPFAM" id="SSF46626">
    <property type="entry name" value="Cytochrome c"/>
    <property type="match status" value="1"/>
</dbReference>
<dbReference type="Gene3D" id="1.10.760.10">
    <property type="entry name" value="Cytochrome c-like domain"/>
    <property type="match status" value="1"/>
</dbReference>
<sequence length="556" mass="61947">MKSIPFIVLLFLILMACTKPSPEFGADISQAQDQIIKGKAIFKEQCSSCHEFNSNAIGPNLSGLTRNVESSWIRDFIKNPQALLDAEDPRALGLLEKYRTVMPGLDGLSEDGINSILSYLHTFEFVIPDTDPDSLVNLIEAGIPDSGIVLDLEFFSQLPPSDTIPALAKMTKMEPLPQSNRLFINDQRIGIYELVEAEPRLYLDLKTARPKMVSKPGWGTGLGSFAFHPDFLQNGLFYTAHTEPGGTASSDFGYTDSLDVFMQWVLTEWKATDPSARQFKGSSREIFRIDNASQAHGMQELTFNPNAKKNESDYGLLYIGFGDAGTAEKGFANIANHQGSGIYSSILRIDPLGNNGKNGQYGIPENNPFAQIEGKAGEIYAYGFRNPNRIFWTEEGTMYATDIGQHSIEELNRIEPGKFYGWPVREGTFVINPYGSFRQVFPLPKDDAKLGVTYPLIQLEHDELAAIFAGYIMPYGPIKEKLIFGDILSGRLFFADLDQKPKPEVQSLKVRFEGRVMTLEELVGGRVDLKFGMDAEKNVYIMSKNQGNIYKILDSQ</sequence>
<keyword evidence="5" id="KW-0732">Signal</keyword>
<dbReference type="PANTHER" id="PTHR19328:SF75">
    <property type="entry name" value="ALDOSE SUGAR DEHYDROGENASE YLII"/>
    <property type="match status" value="1"/>
</dbReference>
<dbReference type="InterPro" id="IPR012938">
    <property type="entry name" value="Glc/Sorbosone_DH"/>
</dbReference>
<dbReference type="Gene3D" id="2.120.10.30">
    <property type="entry name" value="TolB, C-terminal domain"/>
    <property type="match status" value="1"/>
</dbReference>
<dbReference type="PROSITE" id="PS51007">
    <property type="entry name" value="CYTC"/>
    <property type="match status" value="1"/>
</dbReference>